<dbReference type="GO" id="GO:0046872">
    <property type="term" value="F:metal ion binding"/>
    <property type="evidence" value="ECO:0007669"/>
    <property type="project" value="UniProtKB-KW"/>
</dbReference>
<name>A0A7W5DPT5_9PORP</name>
<evidence type="ECO:0000256" key="2">
    <source>
        <dbReference type="ARBA" id="ARBA00022691"/>
    </source>
</evidence>
<dbReference type="InterPro" id="IPR058240">
    <property type="entry name" value="rSAM_sf"/>
</dbReference>
<protein>
    <submittedName>
        <fullName evidence="6">Putative DNA modification/repair radical SAM protein</fullName>
    </submittedName>
</protein>
<dbReference type="GO" id="GO:0051536">
    <property type="term" value="F:iron-sulfur cluster binding"/>
    <property type="evidence" value="ECO:0007669"/>
    <property type="project" value="UniProtKB-KW"/>
</dbReference>
<dbReference type="GO" id="GO:0003824">
    <property type="term" value="F:catalytic activity"/>
    <property type="evidence" value="ECO:0007669"/>
    <property type="project" value="InterPro"/>
</dbReference>
<gene>
    <name evidence="6" type="ORF">FHX64_000920</name>
</gene>
<dbReference type="AlphaFoldDB" id="A0A7W5DPT5"/>
<dbReference type="InterPro" id="IPR013785">
    <property type="entry name" value="Aldolase_TIM"/>
</dbReference>
<dbReference type="RefSeq" id="WP_183412605.1">
    <property type="nucleotide sequence ID" value="NZ_JACHYB010000001.1"/>
</dbReference>
<dbReference type="EMBL" id="JACHYB010000001">
    <property type="protein sequence ID" value="MBB3186757.1"/>
    <property type="molecule type" value="Genomic_DNA"/>
</dbReference>
<dbReference type="Gene3D" id="3.20.20.70">
    <property type="entry name" value="Aldolase class I"/>
    <property type="match status" value="1"/>
</dbReference>
<sequence>MTDNILEKLKILAESAKYDVSCASSGTSRKNIPGGIGNTAGWGICHSFTEDGRCISLLKIMLTNYCIYDCAYCINRRSNDLPRATFSVSELVELTIEFYRRNYIEGLFLSSGVVRNPDYTMERMVRVVKDLRTVWKFNGYIHMKSIPGASEHLVHEAGLYADRLSVNIEIPIEQNLKMLAPEKDHASVYQPMLYIQQGVLESKEERQKHRFAPRFAPAGQSTQMIIGATNENDMKILQTSEALYQRPSMKRVYYSGFVPVNSYDKRLPVLKQPPLVRENRLYQADWLMRFYEFKVDEIVNDQYPDLDLEIDPKLSWALRHPEMFPVDVNKADYQLILRVPGIGVKSAKLIVVSRRYGRITGDTLKKMGVVMKKAQYFITCKELPVHSVNEISPEYVRKTLTDSSVSSSKRFVTQQLSLNFP</sequence>
<keyword evidence="7" id="KW-1185">Reference proteome</keyword>
<reference evidence="6 7" key="1">
    <citation type="submission" date="2020-08" db="EMBL/GenBank/DDBJ databases">
        <title>Genomic Encyclopedia of Type Strains, Phase IV (KMG-IV): sequencing the most valuable type-strain genomes for metagenomic binning, comparative biology and taxonomic classification.</title>
        <authorList>
            <person name="Goeker M."/>
        </authorList>
    </citation>
    <scope>NUCLEOTIDE SEQUENCE [LARGE SCALE GENOMIC DNA]</scope>
    <source>
        <strain evidence="6 7">DSM 27471</strain>
    </source>
</reference>
<keyword evidence="5" id="KW-0411">Iron-sulfur</keyword>
<organism evidence="6 7">
    <name type="scientific">Microbacter margulisiae</name>
    <dbReference type="NCBI Taxonomy" id="1350067"/>
    <lineage>
        <taxon>Bacteria</taxon>
        <taxon>Pseudomonadati</taxon>
        <taxon>Bacteroidota</taxon>
        <taxon>Bacteroidia</taxon>
        <taxon>Bacteroidales</taxon>
        <taxon>Porphyromonadaceae</taxon>
        <taxon>Microbacter</taxon>
    </lineage>
</organism>
<keyword evidence="4" id="KW-0408">Iron</keyword>
<comment type="cofactor">
    <cofactor evidence="1">
        <name>[4Fe-4S] cluster</name>
        <dbReference type="ChEBI" id="CHEBI:49883"/>
    </cofactor>
</comment>
<evidence type="ECO:0000313" key="7">
    <source>
        <dbReference type="Proteomes" id="UP000544222"/>
    </source>
</evidence>
<evidence type="ECO:0000256" key="4">
    <source>
        <dbReference type="ARBA" id="ARBA00023004"/>
    </source>
</evidence>
<dbReference type="InterPro" id="IPR051675">
    <property type="entry name" value="Endo/Exo/Phosphatase_dom_1"/>
</dbReference>
<evidence type="ECO:0000313" key="6">
    <source>
        <dbReference type="EMBL" id="MBB3186757.1"/>
    </source>
</evidence>
<dbReference type="PANTHER" id="PTHR21180:SF9">
    <property type="entry name" value="TYPE II SECRETION SYSTEM PROTEIN K"/>
    <property type="match status" value="1"/>
</dbReference>
<dbReference type="PANTHER" id="PTHR21180">
    <property type="entry name" value="ENDONUCLEASE/EXONUCLEASE/PHOSPHATASE FAMILY DOMAIN-CONTAINING PROTEIN 1"/>
    <property type="match status" value="1"/>
</dbReference>
<keyword evidence="2" id="KW-0949">S-adenosyl-L-methionine</keyword>
<evidence type="ECO:0000256" key="5">
    <source>
        <dbReference type="ARBA" id="ARBA00023014"/>
    </source>
</evidence>
<dbReference type="NCBIfam" id="TIGR03916">
    <property type="entry name" value="rSAM_link_UDG"/>
    <property type="match status" value="1"/>
</dbReference>
<dbReference type="SFLD" id="SFLDG01102">
    <property type="entry name" value="Uncharacterised_Radical_SAM_Su"/>
    <property type="match status" value="1"/>
</dbReference>
<dbReference type="SUPFAM" id="SSF102114">
    <property type="entry name" value="Radical SAM enzymes"/>
    <property type="match status" value="1"/>
</dbReference>
<dbReference type="SFLD" id="SFLDS00029">
    <property type="entry name" value="Radical_SAM"/>
    <property type="match status" value="1"/>
</dbReference>
<dbReference type="CDD" id="cd01335">
    <property type="entry name" value="Radical_SAM"/>
    <property type="match status" value="1"/>
</dbReference>
<dbReference type="InterPro" id="IPR023874">
    <property type="entry name" value="DNA_rSAM_put"/>
</dbReference>
<dbReference type="InterPro" id="IPR007197">
    <property type="entry name" value="rSAM"/>
</dbReference>
<dbReference type="SUPFAM" id="SSF47781">
    <property type="entry name" value="RuvA domain 2-like"/>
    <property type="match status" value="1"/>
</dbReference>
<evidence type="ECO:0000256" key="3">
    <source>
        <dbReference type="ARBA" id="ARBA00022723"/>
    </source>
</evidence>
<evidence type="ECO:0000256" key="1">
    <source>
        <dbReference type="ARBA" id="ARBA00001966"/>
    </source>
</evidence>
<proteinExistence type="predicted"/>
<accession>A0A7W5DPT5</accession>
<comment type="caution">
    <text evidence="6">The sequence shown here is derived from an EMBL/GenBank/DDBJ whole genome shotgun (WGS) entry which is preliminary data.</text>
</comment>
<dbReference type="Proteomes" id="UP000544222">
    <property type="component" value="Unassembled WGS sequence"/>
</dbReference>
<keyword evidence="3" id="KW-0479">Metal-binding</keyword>
<dbReference type="InterPro" id="IPR010994">
    <property type="entry name" value="RuvA_2-like"/>
</dbReference>
<dbReference type="Pfam" id="PF13353">
    <property type="entry name" value="Fer4_12"/>
    <property type="match status" value="1"/>
</dbReference>